<accession>S2E4U0</accession>
<evidence type="ECO:0000313" key="4">
    <source>
        <dbReference type="Proteomes" id="UP000014065"/>
    </source>
</evidence>
<dbReference type="GO" id="GO:0005509">
    <property type="term" value="F:calcium ion binding"/>
    <property type="evidence" value="ECO:0007669"/>
    <property type="project" value="InterPro"/>
</dbReference>
<name>S2E4U0_9ARCH</name>
<dbReference type="InterPro" id="IPR049886">
    <property type="entry name" value="CFI_box_CTERM_dom"/>
</dbReference>
<keyword evidence="2" id="KW-0472">Membrane</keyword>
<organism evidence="3 4">
    <name type="scientific">Candidatus Nitrosarchaeum limnium BG20</name>
    <dbReference type="NCBI Taxonomy" id="859192"/>
    <lineage>
        <taxon>Archaea</taxon>
        <taxon>Nitrososphaerota</taxon>
        <taxon>Nitrososphaeria</taxon>
        <taxon>Nitrosopumilales</taxon>
        <taxon>Nitrosopumilaceae</taxon>
        <taxon>Nitrosarchaeum</taxon>
    </lineage>
</organism>
<dbReference type="SUPFAM" id="SSF49313">
    <property type="entry name" value="Cadherin-like"/>
    <property type="match status" value="1"/>
</dbReference>
<dbReference type="GO" id="GO:0016020">
    <property type="term" value="C:membrane"/>
    <property type="evidence" value="ECO:0007669"/>
    <property type="project" value="InterPro"/>
</dbReference>
<dbReference type="EMBL" id="AHJG01000092">
    <property type="protein sequence ID" value="EPA06235.1"/>
    <property type="molecule type" value="Genomic_DNA"/>
</dbReference>
<feature type="transmembrane region" description="Helical" evidence="2">
    <location>
        <begin position="488"/>
        <end position="514"/>
    </location>
</feature>
<dbReference type="AlphaFoldDB" id="S2E4U0"/>
<protein>
    <submittedName>
        <fullName evidence="3">Uncharacterized protein</fullName>
    </submittedName>
</protein>
<evidence type="ECO:0000256" key="1">
    <source>
        <dbReference type="SAM" id="MobiDB-lite"/>
    </source>
</evidence>
<evidence type="ECO:0000313" key="3">
    <source>
        <dbReference type="EMBL" id="EPA06235.1"/>
    </source>
</evidence>
<dbReference type="Gene3D" id="2.60.40.10">
    <property type="entry name" value="Immunoglobulins"/>
    <property type="match status" value="1"/>
</dbReference>
<keyword evidence="2" id="KW-0812">Transmembrane</keyword>
<dbReference type="InterPro" id="IPR013783">
    <property type="entry name" value="Ig-like_fold"/>
</dbReference>
<dbReference type="Pfam" id="PF05345">
    <property type="entry name" value="He_PIG"/>
    <property type="match status" value="1"/>
</dbReference>
<dbReference type="InterPro" id="IPR015919">
    <property type="entry name" value="Cadherin-like_sf"/>
</dbReference>
<proteinExistence type="predicted"/>
<evidence type="ECO:0000256" key="2">
    <source>
        <dbReference type="SAM" id="Phobius"/>
    </source>
</evidence>
<dbReference type="Proteomes" id="UP000014065">
    <property type="component" value="Unassembled WGS sequence"/>
</dbReference>
<comment type="caution">
    <text evidence="3">The sequence shown here is derived from an EMBL/GenBank/DDBJ whole genome shotgun (WGS) entry which is preliminary data.</text>
</comment>
<keyword evidence="4" id="KW-1185">Reference proteome</keyword>
<dbReference type="PATRIC" id="fig|859192.6.peg.571"/>
<keyword evidence="2" id="KW-1133">Transmembrane helix</keyword>
<sequence length="520" mass="57315">MFFKSKSISDHIMQAKLGVFTALAIFSLIALMVSPIYADVTSLSMKQSFYTINDSISFIGTESEGNTVINIVVRDPNGKATLLGGFSDAEGQYETIPKTVKSVFSINGIYNVTAFTDQIENHKSLLVEFNGDRVDLVPDFVLTINSIADKTVEAKKTIVFQATLTESVPDVIFSLEDAPTGASINSETGQFTWTPTESQSPGSYVFDIVAQKNSSEDKQSVKITVTKPAPVIQQDPTPVKEPEVIPESETEPTPEPIKELGIASFVDPTKDPQSYVDRYNNEPTYKKWFDTNFPEYTSIYQAVGLAEPKPLASFVDPTKDPQSYVDRYNNEPTYKKWFDTNFPEYTSIYQAVGLAEPTTEIPKVEEPSVKGSEIGQCGPGTKLVGDSCVAENASKGGGCLIATATYGSELAPQVQQLRELRDNSLLKTESGTSFMSTFNQFYYSFSPTIADWERENPVFKEALKITLTPMISSLSILNHVDMDSEAKVIGYGISLIILNVGMYFVAPAMLFYGIKKKKHD</sequence>
<gene>
    <name evidence="3" type="ORF">BG20_I0545</name>
</gene>
<feature type="region of interest" description="Disordered" evidence="1">
    <location>
        <begin position="232"/>
        <end position="255"/>
    </location>
</feature>
<reference evidence="3 4" key="1">
    <citation type="journal article" date="2012" name="J. Bacteriol.">
        <title>Genome Sequence of "Candidatus Nitrosoarchaeum limnia" BG20, a Low-Salinity Ammonia-Oxidizing Archaeon from the San Francisco Bay Estuary.</title>
        <authorList>
            <person name="Mosier A.C."/>
            <person name="Allen E.E."/>
            <person name="Kim M."/>
            <person name="Ferriera S."/>
            <person name="Francis C.A."/>
        </authorList>
    </citation>
    <scope>NUCLEOTIDE SEQUENCE [LARGE SCALE GENOMIC DNA]</scope>
    <source>
        <strain evidence="3 4">BG20</strain>
    </source>
</reference>
<dbReference type="NCBIfam" id="NF041770">
    <property type="entry name" value="CFI_box_CTERM"/>
    <property type="match status" value="1"/>
</dbReference>